<dbReference type="InterPro" id="IPR014746">
    <property type="entry name" value="Gln_synth/guanido_kin_cat_dom"/>
</dbReference>
<feature type="domain" description="GS beta-grasp" evidence="8">
    <location>
        <begin position="10"/>
        <end position="99"/>
    </location>
</feature>
<keyword evidence="2 10" id="KW-0436">Ligase</keyword>
<evidence type="ECO:0000256" key="1">
    <source>
        <dbReference type="ARBA" id="ARBA00001946"/>
    </source>
</evidence>
<dbReference type="EMBL" id="JFZT01000059">
    <property type="protein sequence ID" value="EZQ01914.1"/>
    <property type="molecule type" value="Genomic_DNA"/>
</dbReference>
<reference evidence="10 11" key="1">
    <citation type="submission" date="2014-03" db="EMBL/GenBank/DDBJ databases">
        <title>Draft genome sequence of the novel thermoacidophilic archaea Acidianus copahuensis ALE1 strain, isolated from Copahue volcanic area in Neuquen Argentina.</title>
        <authorList>
            <person name="Urbieta M.S."/>
            <person name="Rascovan N."/>
            <person name="Castro C."/>
            <person name="Revale S."/>
            <person name="Giaveno M.A."/>
            <person name="Vazquez M.P."/>
            <person name="Donati E.R."/>
        </authorList>
    </citation>
    <scope>NUCLEOTIDE SEQUENCE [LARGE SCALE GENOMIC DNA]</scope>
    <source>
        <strain evidence="10 11">ALE1</strain>
    </source>
</reference>
<dbReference type="AlphaFoldDB" id="A0A031LL26"/>
<gene>
    <name evidence="10" type="ORF">CM19_11850</name>
</gene>
<evidence type="ECO:0000256" key="4">
    <source>
        <dbReference type="ARBA" id="ARBA00022840"/>
    </source>
</evidence>
<dbReference type="InterPro" id="IPR008146">
    <property type="entry name" value="Gln_synth_cat_dom"/>
</dbReference>
<dbReference type="GO" id="GO:0004356">
    <property type="term" value="F:glutamine synthetase activity"/>
    <property type="evidence" value="ECO:0007669"/>
    <property type="project" value="InterPro"/>
</dbReference>
<dbReference type="SUPFAM" id="SSF54368">
    <property type="entry name" value="Glutamine synthetase, N-terminal domain"/>
    <property type="match status" value="1"/>
</dbReference>
<dbReference type="PANTHER" id="PTHR43785">
    <property type="entry name" value="GAMMA-GLUTAMYLPUTRESCINE SYNTHETASE"/>
    <property type="match status" value="1"/>
</dbReference>
<feature type="domain" description="GS catalytic" evidence="9">
    <location>
        <begin position="105"/>
        <end position="428"/>
    </location>
</feature>
<dbReference type="Pfam" id="PF16952">
    <property type="entry name" value="Gln-synt_N_2"/>
    <property type="match status" value="1"/>
</dbReference>
<dbReference type="RefSeq" id="WP_048100546.1">
    <property type="nucleotide sequence ID" value="NZ_JFZT01000059.1"/>
</dbReference>
<organism evidence="10 11">
    <name type="scientific">Candidatus Acidianus copahuensis</name>
    <dbReference type="NCBI Taxonomy" id="1160895"/>
    <lineage>
        <taxon>Archaea</taxon>
        <taxon>Thermoproteota</taxon>
        <taxon>Thermoprotei</taxon>
        <taxon>Sulfolobales</taxon>
        <taxon>Sulfolobaceae</taxon>
        <taxon>Acidianus</taxon>
    </lineage>
</organism>
<evidence type="ECO:0000256" key="3">
    <source>
        <dbReference type="ARBA" id="ARBA00022741"/>
    </source>
</evidence>
<dbReference type="PROSITE" id="PS51986">
    <property type="entry name" value="GS_BETA_GRASP"/>
    <property type="match status" value="1"/>
</dbReference>
<dbReference type="SUPFAM" id="SSF55931">
    <property type="entry name" value="Glutamine synthetase/guanido kinase"/>
    <property type="match status" value="1"/>
</dbReference>
<dbReference type="STRING" id="1160895.CM19_11850"/>
<evidence type="ECO:0000256" key="5">
    <source>
        <dbReference type="ARBA" id="ARBA00022842"/>
    </source>
</evidence>
<keyword evidence="3" id="KW-0547">Nucleotide-binding</keyword>
<evidence type="ECO:0000313" key="10">
    <source>
        <dbReference type="EMBL" id="EZQ01914.1"/>
    </source>
</evidence>
<dbReference type="PROSITE" id="PS00181">
    <property type="entry name" value="GLNA_ATP"/>
    <property type="match status" value="1"/>
</dbReference>
<dbReference type="InterPro" id="IPR027303">
    <property type="entry name" value="Gln_synth_gly_rich_site"/>
</dbReference>
<dbReference type="Gene3D" id="3.30.590.10">
    <property type="entry name" value="Glutamine synthetase/guanido kinase, catalytic domain"/>
    <property type="match status" value="1"/>
</dbReference>
<proteinExistence type="inferred from homology"/>
<dbReference type="PANTHER" id="PTHR43785:SF12">
    <property type="entry name" value="TYPE-1 GLUTAMINE SYNTHETASE 2"/>
    <property type="match status" value="1"/>
</dbReference>
<dbReference type="Pfam" id="PF00120">
    <property type="entry name" value="Gln-synt_C"/>
    <property type="match status" value="1"/>
</dbReference>
<comment type="caution">
    <text evidence="10">The sequence shown here is derived from an EMBL/GenBank/DDBJ whole genome shotgun (WGS) entry which is preliminary data.</text>
</comment>
<dbReference type="GO" id="GO:0006542">
    <property type="term" value="P:glutamine biosynthetic process"/>
    <property type="evidence" value="ECO:0007669"/>
    <property type="project" value="InterPro"/>
</dbReference>
<keyword evidence="4" id="KW-0067">ATP-binding</keyword>
<dbReference type="InterPro" id="IPR008147">
    <property type="entry name" value="Gln_synt_N"/>
</dbReference>
<keyword evidence="5" id="KW-0460">Magnesium</keyword>
<evidence type="ECO:0000259" key="9">
    <source>
        <dbReference type="PROSITE" id="PS51987"/>
    </source>
</evidence>
<evidence type="ECO:0000256" key="6">
    <source>
        <dbReference type="PROSITE-ProRule" id="PRU01330"/>
    </source>
</evidence>
<comment type="cofactor">
    <cofactor evidence="1">
        <name>Mg(2+)</name>
        <dbReference type="ChEBI" id="CHEBI:18420"/>
    </cofactor>
</comment>
<protein>
    <submittedName>
        <fullName evidence="10">Glutamate--ammonia ligase</fullName>
    </submittedName>
</protein>
<dbReference type="InterPro" id="IPR036651">
    <property type="entry name" value="Gln_synt_N_sf"/>
</dbReference>
<sequence length="428" mass="48378">MSLEQTLKDKNVELLNFVWVGLDGRIRSKGAYVDYVDEMVKSGIGLTKAMMSFTPMDSISPFGSFGPHDDDVFLIPDVDSVSVFPPVAMVMCDLYNKGLPWEYDPRSLLKRVIEKVRDEFGYDVKSSFEVEFYLVKDGKPMDEAKCFDPTAFNANPVILDLTKSLSSNGIDVLRVIKEYGPGQYEIDPLHKDPLKSSDEFVTIKQAAKKIASKYGVYVNFMPKPFNKLAGSGLHLNLSFWKGESNSFYSQSDSLGLSELAYNFIAGIIDHAKALTAISAPTINSYKRLVPSSWAPTKIAYGSNNKSAMLRVPTPYPNLTSVDRRVEFRVPDPSVNPYLLTSAFIMAGLDGIERGLKPPNPVNENAYQRRDIEDLPRNLREALQELRKDFRLREKLGNIVDEFINVKMAEVEEYESYVSDWEYEVYHDI</sequence>
<evidence type="ECO:0000256" key="2">
    <source>
        <dbReference type="ARBA" id="ARBA00022598"/>
    </source>
</evidence>
<evidence type="ECO:0000256" key="7">
    <source>
        <dbReference type="RuleBase" id="RU000384"/>
    </source>
</evidence>
<dbReference type="GO" id="GO:0005524">
    <property type="term" value="F:ATP binding"/>
    <property type="evidence" value="ECO:0007669"/>
    <property type="project" value="UniProtKB-KW"/>
</dbReference>
<dbReference type="Gene3D" id="3.10.20.70">
    <property type="entry name" value="Glutamine synthetase, N-terminal domain"/>
    <property type="match status" value="1"/>
</dbReference>
<name>A0A031LL26_9CREN</name>
<evidence type="ECO:0000259" key="8">
    <source>
        <dbReference type="PROSITE" id="PS51986"/>
    </source>
</evidence>
<accession>A0A031LL26</accession>
<comment type="similarity">
    <text evidence="6 7">Belongs to the glutamine synthetase family.</text>
</comment>
<dbReference type="PROSITE" id="PS51987">
    <property type="entry name" value="GS_CATALYTIC"/>
    <property type="match status" value="1"/>
</dbReference>
<evidence type="ECO:0000313" key="11">
    <source>
        <dbReference type="Proteomes" id="UP000024332"/>
    </source>
</evidence>
<dbReference type="OrthoDB" id="36124at2157"/>
<dbReference type="SMART" id="SM01230">
    <property type="entry name" value="Gln-synt_C"/>
    <property type="match status" value="1"/>
</dbReference>
<keyword evidence="11" id="KW-1185">Reference proteome</keyword>
<dbReference type="Proteomes" id="UP000024332">
    <property type="component" value="Unassembled WGS sequence"/>
</dbReference>